<reference evidence="3 4" key="1">
    <citation type="submission" date="2014-02" db="EMBL/GenBank/DDBJ databases">
        <title>Transposable element dynamics among asymbiotic and ectomycorrhizal Amanita fungi.</title>
        <authorList>
            <consortium name="DOE Joint Genome Institute"/>
            <person name="Hess J."/>
            <person name="Skrede I."/>
            <person name="Wolfe B."/>
            <person name="LaButti K."/>
            <person name="Ohm R.A."/>
            <person name="Grigoriev I.V."/>
            <person name="Pringle A."/>
        </authorList>
    </citation>
    <scope>NUCLEOTIDE SEQUENCE [LARGE SCALE GENOMIC DNA]</scope>
    <source>
        <strain evidence="3 4">SKay4041</strain>
    </source>
</reference>
<dbReference type="OrthoDB" id="3357408at2759"/>
<proteinExistence type="predicted"/>
<gene>
    <name evidence="3" type="ORF">AMATHDRAFT_50533</name>
</gene>
<evidence type="ECO:0000313" key="4">
    <source>
        <dbReference type="Proteomes" id="UP000242287"/>
    </source>
</evidence>
<organism evidence="3 4">
    <name type="scientific">Amanita thiersii Skay4041</name>
    <dbReference type="NCBI Taxonomy" id="703135"/>
    <lineage>
        <taxon>Eukaryota</taxon>
        <taxon>Fungi</taxon>
        <taxon>Dikarya</taxon>
        <taxon>Basidiomycota</taxon>
        <taxon>Agaricomycotina</taxon>
        <taxon>Agaricomycetes</taxon>
        <taxon>Agaricomycetidae</taxon>
        <taxon>Agaricales</taxon>
        <taxon>Pluteineae</taxon>
        <taxon>Amanitaceae</taxon>
        <taxon>Amanita</taxon>
    </lineage>
</organism>
<dbReference type="Proteomes" id="UP000242287">
    <property type="component" value="Unassembled WGS sequence"/>
</dbReference>
<feature type="compositionally biased region" description="Polar residues" evidence="1">
    <location>
        <begin position="313"/>
        <end position="331"/>
    </location>
</feature>
<dbReference type="EMBL" id="KZ302132">
    <property type="protein sequence ID" value="PFH47128.1"/>
    <property type="molecule type" value="Genomic_DNA"/>
</dbReference>
<evidence type="ECO:0000313" key="3">
    <source>
        <dbReference type="EMBL" id="PFH47128.1"/>
    </source>
</evidence>
<accession>A0A2A9NAL8</accession>
<feature type="transmembrane region" description="Helical" evidence="2">
    <location>
        <begin position="254"/>
        <end position="278"/>
    </location>
</feature>
<feature type="transmembrane region" description="Helical" evidence="2">
    <location>
        <begin position="176"/>
        <end position="196"/>
    </location>
</feature>
<feature type="region of interest" description="Disordered" evidence="1">
    <location>
        <begin position="313"/>
        <end position="335"/>
    </location>
</feature>
<evidence type="ECO:0000256" key="1">
    <source>
        <dbReference type="SAM" id="MobiDB-lite"/>
    </source>
</evidence>
<name>A0A2A9NAL8_9AGAR</name>
<sequence length="368" mass="40779">MTIVVPPTLSVLVSIWMETLVYGWFFIVYPLLDPNNTLHNRRNQCSGIFRMPLCVFIEESAPGQQSTEGSCGGVYPTGYVLPPTKEAMTKYLLDITVPSDVAKQILLVLVNLFSDIIITWRVHVVWMGRWYITIIPICLCLGVFTCGMATAILITISKPGQSIFLERISTWGTASISLTLIMNVSATILIISGIWWSTKSIRELAQESNRMDTTWAHRNKYYWRLMVVLVESAAAAAIAQTIELVFYVTKFPGVYFVADTVVQIAAISPLVMIAFIGLSTKRGGSWTETTTSYFQPSNEGYFEGVKERKLTNLPDSSTKGKTYDESANGSRTLRGEDIIEFGDMDGSAEEITNLNASHHGSECGSSSQ</sequence>
<keyword evidence="4" id="KW-1185">Reference proteome</keyword>
<feature type="transmembrane region" description="Helical" evidence="2">
    <location>
        <begin position="130"/>
        <end position="156"/>
    </location>
</feature>
<evidence type="ECO:0000256" key="2">
    <source>
        <dbReference type="SAM" id="Phobius"/>
    </source>
</evidence>
<feature type="transmembrane region" description="Helical" evidence="2">
    <location>
        <begin position="221"/>
        <end position="242"/>
    </location>
</feature>
<dbReference type="AlphaFoldDB" id="A0A2A9NAL8"/>
<protein>
    <submittedName>
        <fullName evidence="3">Uncharacterized protein</fullName>
    </submittedName>
</protein>
<keyword evidence="2" id="KW-0812">Transmembrane</keyword>
<feature type="transmembrane region" description="Helical" evidence="2">
    <location>
        <begin position="12"/>
        <end position="32"/>
    </location>
</feature>
<keyword evidence="2" id="KW-0472">Membrane</keyword>
<keyword evidence="2" id="KW-1133">Transmembrane helix</keyword>